<dbReference type="Proteomes" id="UP000499080">
    <property type="component" value="Unassembled WGS sequence"/>
</dbReference>
<evidence type="ECO:0000313" key="2">
    <source>
        <dbReference type="EMBL" id="GBM65741.1"/>
    </source>
</evidence>
<evidence type="ECO:0000313" key="3">
    <source>
        <dbReference type="Proteomes" id="UP000499080"/>
    </source>
</evidence>
<keyword evidence="3" id="KW-1185">Reference proteome</keyword>
<accession>A0A4Y2HK55</accession>
<dbReference type="EMBL" id="BGPR01001992">
    <property type="protein sequence ID" value="GBM65741.1"/>
    <property type="molecule type" value="Genomic_DNA"/>
</dbReference>
<gene>
    <name evidence="2" type="ORF">AVEN_84648_1</name>
</gene>
<name>A0A4Y2HK55_ARAVE</name>
<dbReference type="AlphaFoldDB" id="A0A4Y2HK55"/>
<protein>
    <submittedName>
        <fullName evidence="2">Uncharacterized protein</fullName>
    </submittedName>
</protein>
<feature type="region of interest" description="Disordered" evidence="1">
    <location>
        <begin position="63"/>
        <end position="142"/>
    </location>
</feature>
<reference evidence="2 3" key="1">
    <citation type="journal article" date="2019" name="Sci. Rep.">
        <title>Orb-weaving spider Araneus ventricosus genome elucidates the spidroin gene catalogue.</title>
        <authorList>
            <person name="Kono N."/>
            <person name="Nakamura H."/>
            <person name="Ohtoshi R."/>
            <person name="Moran D.A.P."/>
            <person name="Shinohara A."/>
            <person name="Yoshida Y."/>
            <person name="Fujiwara M."/>
            <person name="Mori M."/>
            <person name="Tomita M."/>
            <person name="Arakawa K."/>
        </authorList>
    </citation>
    <scope>NUCLEOTIDE SEQUENCE [LARGE SCALE GENOMIC DNA]</scope>
</reference>
<evidence type="ECO:0000256" key="1">
    <source>
        <dbReference type="SAM" id="MobiDB-lite"/>
    </source>
</evidence>
<organism evidence="2 3">
    <name type="scientific">Araneus ventricosus</name>
    <name type="common">Orbweaver spider</name>
    <name type="synonym">Epeira ventricosa</name>
    <dbReference type="NCBI Taxonomy" id="182803"/>
    <lineage>
        <taxon>Eukaryota</taxon>
        <taxon>Metazoa</taxon>
        <taxon>Ecdysozoa</taxon>
        <taxon>Arthropoda</taxon>
        <taxon>Chelicerata</taxon>
        <taxon>Arachnida</taxon>
        <taxon>Araneae</taxon>
        <taxon>Araneomorphae</taxon>
        <taxon>Entelegynae</taxon>
        <taxon>Araneoidea</taxon>
        <taxon>Araneidae</taxon>
        <taxon>Araneus</taxon>
    </lineage>
</organism>
<comment type="caution">
    <text evidence="2">The sequence shown here is derived from an EMBL/GenBank/DDBJ whole genome shotgun (WGS) entry which is preliminary data.</text>
</comment>
<sequence length="142" mass="16760">MEISIPFANSSSVLHLLSRNAIIHANNDLKHMSKKIVISSICKKNNARSQLYEEEQLDQSICRKERQRSQGMGRRRTTIWHMSKKSNDLNYGRREQRSQAYVKEQRSQKAYEGKNGFKHISKKQSSVCREEQRLNPSRRRKK</sequence>
<feature type="compositionally biased region" description="Basic residues" evidence="1">
    <location>
        <begin position="73"/>
        <end position="84"/>
    </location>
</feature>
<proteinExistence type="predicted"/>
<feature type="compositionally biased region" description="Basic and acidic residues" evidence="1">
    <location>
        <begin position="85"/>
        <end position="112"/>
    </location>
</feature>